<evidence type="ECO:0000256" key="3">
    <source>
        <dbReference type="ARBA" id="ARBA00022964"/>
    </source>
</evidence>
<dbReference type="PROSITE" id="PS51184">
    <property type="entry name" value="JMJC"/>
    <property type="match status" value="1"/>
</dbReference>
<evidence type="ECO:0000256" key="5">
    <source>
        <dbReference type="ARBA" id="ARBA00023004"/>
    </source>
</evidence>
<protein>
    <submittedName>
        <fullName evidence="7">Cupin domain-containing protein</fullName>
    </submittedName>
</protein>
<evidence type="ECO:0000256" key="2">
    <source>
        <dbReference type="ARBA" id="ARBA00022723"/>
    </source>
</evidence>
<dbReference type="InterPro" id="IPR046799">
    <property type="entry name" value="ROXA-like_wH"/>
</dbReference>
<dbReference type="KEGG" id="lyj:FKV23_07385"/>
<dbReference type="AlphaFoldDB" id="A0A514BRJ1"/>
<dbReference type="Proteomes" id="UP000317199">
    <property type="component" value="Chromosome"/>
</dbReference>
<evidence type="ECO:0000313" key="8">
    <source>
        <dbReference type="Proteomes" id="UP000317199"/>
    </source>
</evidence>
<evidence type="ECO:0000256" key="4">
    <source>
        <dbReference type="ARBA" id="ARBA00023002"/>
    </source>
</evidence>
<gene>
    <name evidence="7" type="ORF">FKV23_07385</name>
</gene>
<keyword evidence="8" id="KW-1185">Reference proteome</keyword>
<evidence type="ECO:0000256" key="1">
    <source>
        <dbReference type="ARBA" id="ARBA00001954"/>
    </source>
</evidence>
<evidence type="ECO:0000259" key="6">
    <source>
        <dbReference type="PROSITE" id="PS51184"/>
    </source>
</evidence>
<organism evidence="7 8">
    <name type="scientific">Marilutibacter alkalisoli</name>
    <dbReference type="NCBI Taxonomy" id="2591633"/>
    <lineage>
        <taxon>Bacteria</taxon>
        <taxon>Pseudomonadati</taxon>
        <taxon>Pseudomonadota</taxon>
        <taxon>Gammaproteobacteria</taxon>
        <taxon>Lysobacterales</taxon>
        <taxon>Lysobacteraceae</taxon>
        <taxon>Marilutibacter</taxon>
    </lineage>
</organism>
<dbReference type="PANTHER" id="PTHR13096:SF8">
    <property type="entry name" value="RIBOSOMAL OXYGENASE 1"/>
    <property type="match status" value="1"/>
</dbReference>
<comment type="cofactor">
    <cofactor evidence="1">
        <name>Fe(2+)</name>
        <dbReference type="ChEBI" id="CHEBI:29033"/>
    </cofactor>
</comment>
<proteinExistence type="predicted"/>
<dbReference type="Gene3D" id="3.40.366.30">
    <property type="entry name" value="50S ribosomal protein L16 arginine hydroxylase, Chain A, Domain 2"/>
    <property type="match status" value="1"/>
</dbReference>
<dbReference type="GO" id="GO:0016706">
    <property type="term" value="F:2-oxoglutarate-dependent dioxygenase activity"/>
    <property type="evidence" value="ECO:0007669"/>
    <property type="project" value="TreeGrafter"/>
</dbReference>
<dbReference type="Pfam" id="PF08007">
    <property type="entry name" value="JmjC_2"/>
    <property type="match status" value="1"/>
</dbReference>
<keyword evidence="3" id="KW-0223">Dioxygenase</keyword>
<dbReference type="RefSeq" id="WP_141623274.1">
    <property type="nucleotide sequence ID" value="NZ_CP041242.1"/>
</dbReference>
<keyword evidence="2" id="KW-0479">Metal-binding</keyword>
<dbReference type="GO" id="GO:0046872">
    <property type="term" value="F:metal ion binding"/>
    <property type="evidence" value="ECO:0007669"/>
    <property type="project" value="UniProtKB-KW"/>
</dbReference>
<dbReference type="InterPro" id="IPR039994">
    <property type="entry name" value="NO66-like"/>
</dbReference>
<dbReference type="InterPro" id="IPR003347">
    <property type="entry name" value="JmjC_dom"/>
</dbReference>
<accession>A0A514BRJ1</accession>
<feature type="domain" description="JmjC" evidence="6">
    <location>
        <begin position="105"/>
        <end position="233"/>
    </location>
</feature>
<keyword evidence="4" id="KW-0560">Oxidoreductase</keyword>
<reference evidence="7 8" key="1">
    <citation type="submission" date="2019-06" db="EMBL/GenBank/DDBJ databases">
        <title>Lysobacter alkalisoli sp. nov. isolated from saline-alkali soil.</title>
        <authorList>
            <person name="Sun J.-Q."/>
            <person name="Xu L."/>
        </authorList>
    </citation>
    <scope>NUCLEOTIDE SEQUENCE [LARGE SCALE GENOMIC DNA]</scope>
    <source>
        <strain evidence="7 8">SJ-36</strain>
    </source>
</reference>
<keyword evidence="5" id="KW-0408">Iron</keyword>
<sequence length="410" mass="45932">MPPVEIDASALPPLGMPPADFLRDYWQKRPLLIRNAFPGFVSPIEPEDLAGLACEEMALSRIVSHDRDRDHWRLRTGPFREDEFPGMPHQDWTLLVQDVDKWDADVAALLDCFDFLPRWRIDDIMVSFAAPGGSVGAHVDQYDVFLLQAQGRRRWQIDASESPSLTFRRDVELKLLQRFSPTHDWVLGPGDMLYLPPGVPHHGVAEDACLTFSVGMRAPSAAELLGDFVDTLAAEADEALRYRDPDLEPPRDPAEIDVAAMNRAVEALNMLRMNDPERLGDWFGRFITLYRSSGEVIAGENGRSRIEIEWDLQHGARLVRHPWSRMAWRKGGRGSRLYVNGHAIALPARAAARVANSRVLDGDDYAALGQAGQDCVFELYRTGHYHLQMDADGDDGGNGATWWPEDGSGQ</sequence>
<dbReference type="Pfam" id="PF20514">
    <property type="entry name" value="WHD_ROXA"/>
    <property type="match status" value="1"/>
</dbReference>
<dbReference type="EMBL" id="CP041242">
    <property type="protein sequence ID" value="QDH69935.1"/>
    <property type="molecule type" value="Genomic_DNA"/>
</dbReference>
<dbReference type="SUPFAM" id="SSF51197">
    <property type="entry name" value="Clavaminate synthase-like"/>
    <property type="match status" value="1"/>
</dbReference>
<name>A0A514BRJ1_9GAMM</name>
<dbReference type="PANTHER" id="PTHR13096">
    <property type="entry name" value="MINA53 MYC INDUCED NUCLEAR ANTIGEN"/>
    <property type="match status" value="1"/>
</dbReference>
<dbReference type="OrthoDB" id="9764016at2"/>
<dbReference type="SMART" id="SM00558">
    <property type="entry name" value="JmjC"/>
    <property type="match status" value="1"/>
</dbReference>
<evidence type="ECO:0000313" key="7">
    <source>
        <dbReference type="EMBL" id="QDH69935.1"/>
    </source>
</evidence>
<dbReference type="Gene3D" id="2.60.120.650">
    <property type="entry name" value="Cupin"/>
    <property type="match status" value="1"/>
</dbReference>